<dbReference type="RefSeq" id="WP_033092835.1">
    <property type="nucleotide sequence ID" value="NZ_JQED01000007.1"/>
</dbReference>
<keyword evidence="1" id="KW-0472">Membrane</keyword>
<organism evidence="3 4">
    <name type="scientific">Colwellia psychrerythraea</name>
    <name type="common">Vibrio psychroerythus</name>
    <dbReference type="NCBI Taxonomy" id="28229"/>
    <lineage>
        <taxon>Bacteria</taxon>
        <taxon>Pseudomonadati</taxon>
        <taxon>Pseudomonadota</taxon>
        <taxon>Gammaproteobacteria</taxon>
        <taxon>Alteromonadales</taxon>
        <taxon>Colwelliaceae</taxon>
        <taxon>Colwellia</taxon>
    </lineage>
</organism>
<dbReference type="NCBIfam" id="NF033664">
    <property type="entry name" value="PACE_transport"/>
    <property type="match status" value="1"/>
</dbReference>
<dbReference type="InterPro" id="IPR058208">
    <property type="entry name" value="PACE"/>
</dbReference>
<keyword evidence="1 3" id="KW-0812">Transmembrane</keyword>
<feature type="domain" description="Chlorhexidine efflux transporter" evidence="2">
    <location>
        <begin position="2"/>
        <end position="61"/>
    </location>
</feature>
<gene>
    <name evidence="3" type="ORF">ND2E_2049</name>
</gene>
<dbReference type="InterPro" id="IPR007896">
    <property type="entry name" value="BTP_bacteria"/>
</dbReference>
<accession>A0A099KUD4</accession>
<evidence type="ECO:0000313" key="3">
    <source>
        <dbReference type="EMBL" id="KGJ94116.1"/>
    </source>
</evidence>
<feature type="transmembrane region" description="Helical" evidence="1">
    <location>
        <begin position="7"/>
        <end position="30"/>
    </location>
</feature>
<sequence length="142" mass="16380">MNTTERIFQAVLFEVIALAIVVPATAFIAGYETGKMAIAGIALSIFAMLWNYIYNIVFDKLAGYNRVERGVSIRIIHAIAFEFGMILITLPALAWYLNITWLEAAMLEAGFLIFILLYTFVFNWLYDKYQPYKNWISHEQYS</sequence>
<comment type="caution">
    <text evidence="3">The sequence shown here is derived from an EMBL/GenBank/DDBJ whole genome shotgun (WGS) entry which is preliminary data.</text>
</comment>
<dbReference type="PATRIC" id="fig|28229.4.peg.1072"/>
<feature type="domain" description="Chlorhexidine efflux transporter" evidence="2">
    <location>
        <begin position="69"/>
        <end position="131"/>
    </location>
</feature>
<dbReference type="Pfam" id="PF05232">
    <property type="entry name" value="BTP"/>
    <property type="match status" value="2"/>
</dbReference>
<evidence type="ECO:0000259" key="2">
    <source>
        <dbReference type="Pfam" id="PF05232"/>
    </source>
</evidence>
<proteinExistence type="predicted"/>
<dbReference type="AlphaFoldDB" id="A0A099KUD4"/>
<evidence type="ECO:0000313" key="4">
    <source>
        <dbReference type="Proteomes" id="UP000029843"/>
    </source>
</evidence>
<evidence type="ECO:0000256" key="1">
    <source>
        <dbReference type="SAM" id="Phobius"/>
    </source>
</evidence>
<name>A0A099KUD4_COLPS</name>
<reference evidence="3 4" key="1">
    <citation type="submission" date="2014-08" db="EMBL/GenBank/DDBJ databases">
        <title>Genomic and Phenotypic Diversity of Colwellia psychrerythraea strains from Disparate Marine Basins.</title>
        <authorList>
            <person name="Techtmann S.M."/>
            <person name="Stelling S.C."/>
            <person name="Utturkar S.M."/>
            <person name="Alshibli N."/>
            <person name="Harris A."/>
            <person name="Brown S.D."/>
            <person name="Hazen T.C."/>
        </authorList>
    </citation>
    <scope>NUCLEOTIDE SEQUENCE [LARGE SCALE GENOMIC DNA]</scope>
    <source>
        <strain evidence="3 4">ND2E</strain>
    </source>
</reference>
<dbReference type="EMBL" id="JQED01000007">
    <property type="protein sequence ID" value="KGJ94116.1"/>
    <property type="molecule type" value="Genomic_DNA"/>
</dbReference>
<feature type="transmembrane region" description="Helical" evidence="1">
    <location>
        <begin position="75"/>
        <end position="97"/>
    </location>
</feature>
<dbReference type="Proteomes" id="UP000029843">
    <property type="component" value="Unassembled WGS sequence"/>
</dbReference>
<feature type="transmembrane region" description="Helical" evidence="1">
    <location>
        <begin position="109"/>
        <end position="126"/>
    </location>
</feature>
<dbReference type="OrthoDB" id="1631120at2"/>
<feature type="transmembrane region" description="Helical" evidence="1">
    <location>
        <begin position="36"/>
        <end position="54"/>
    </location>
</feature>
<protein>
    <submittedName>
        <fullName evidence="3">Transmembrane pair domain-containing protein</fullName>
    </submittedName>
</protein>
<keyword evidence="1" id="KW-1133">Transmembrane helix</keyword>